<dbReference type="Pfam" id="PF02321">
    <property type="entry name" value="OEP"/>
    <property type="match status" value="2"/>
</dbReference>
<evidence type="ECO:0000256" key="2">
    <source>
        <dbReference type="ARBA" id="ARBA00007613"/>
    </source>
</evidence>
<evidence type="ECO:0000313" key="10">
    <source>
        <dbReference type="EMBL" id="AXE18089.1"/>
    </source>
</evidence>
<keyword evidence="6" id="KW-0472">Membrane</keyword>
<dbReference type="GO" id="GO:0009279">
    <property type="term" value="C:cell outer membrane"/>
    <property type="evidence" value="ECO:0007669"/>
    <property type="project" value="UniProtKB-SubCell"/>
</dbReference>
<organism evidence="10 11">
    <name type="scientific">Runella rosea</name>
    <dbReference type="NCBI Taxonomy" id="2259595"/>
    <lineage>
        <taxon>Bacteria</taxon>
        <taxon>Pseudomonadati</taxon>
        <taxon>Bacteroidota</taxon>
        <taxon>Cytophagia</taxon>
        <taxon>Cytophagales</taxon>
        <taxon>Spirosomataceae</taxon>
        <taxon>Runella</taxon>
    </lineage>
</organism>
<evidence type="ECO:0000256" key="9">
    <source>
        <dbReference type="SAM" id="SignalP"/>
    </source>
</evidence>
<keyword evidence="8" id="KW-0175">Coiled coil</keyword>
<sequence>MKKWLLAFALGVSVLVHVQAQQKYTLQQCITIALENNLQLRQLMLQVQTNQNVFEQSKWQRYPTLNFSGSQGLQSGRNIDPFTNQFVEQTVNFSNFSVNTGVNLFNGYQQKNIIKQNQTNVLATQKDVESNRNTLILNVASSYISVLNNQEQLEFARRQAETTRLQLDRTDRLVKAGSLSQINLYDIQSQLANDELSIVNAQNNIELSKLTLKQLLNLPASEVFEITPIALPAPSTTTPYDATLEQVYNAAIKYLPDLDAANLRIESAKTGIEIAKGAKLPSITLGGGLSSSFSSAAPKQRFVGDGGASRVVDVPSTTRYVSYGGFTVPVIEKVTVPSGAIQDFGYFDQLNFNRNASLSLSLRMPIFNGYQVKYRIANAMIQQKNLEYQAQIVQNQIRQTVEQAYYSMVNAAKRYEATSRQIESLELSFKAAELRFNAGAINATEYNIAKNNLDRSRASLIQAKYEYLFRTKILDFYQSKPISLE</sequence>
<evidence type="ECO:0000256" key="8">
    <source>
        <dbReference type="SAM" id="Coils"/>
    </source>
</evidence>
<evidence type="ECO:0000256" key="4">
    <source>
        <dbReference type="ARBA" id="ARBA00022452"/>
    </source>
</evidence>
<accession>A0A344THG8</accession>
<gene>
    <name evidence="10" type="ORF">DR864_10255</name>
</gene>
<keyword evidence="4" id="KW-1134">Transmembrane beta strand</keyword>
<keyword evidence="7" id="KW-0998">Cell outer membrane</keyword>
<evidence type="ECO:0000313" key="11">
    <source>
        <dbReference type="Proteomes" id="UP000251993"/>
    </source>
</evidence>
<dbReference type="InterPro" id="IPR003423">
    <property type="entry name" value="OMP_efflux"/>
</dbReference>
<feature type="coiled-coil region" evidence="8">
    <location>
        <begin position="408"/>
        <end position="435"/>
    </location>
</feature>
<comment type="similarity">
    <text evidence="2">Belongs to the outer membrane factor (OMF) (TC 1.B.17) family.</text>
</comment>
<dbReference type="RefSeq" id="WP_114066874.1">
    <property type="nucleotide sequence ID" value="NZ_CP030850.1"/>
</dbReference>
<dbReference type="SUPFAM" id="SSF56954">
    <property type="entry name" value="Outer membrane efflux proteins (OEP)"/>
    <property type="match status" value="1"/>
</dbReference>
<protein>
    <submittedName>
        <fullName evidence="10">TolC family protein</fullName>
    </submittedName>
</protein>
<dbReference type="GO" id="GO:1990281">
    <property type="term" value="C:efflux pump complex"/>
    <property type="evidence" value="ECO:0007669"/>
    <property type="project" value="TreeGrafter"/>
</dbReference>
<feature type="signal peptide" evidence="9">
    <location>
        <begin position="1"/>
        <end position="20"/>
    </location>
</feature>
<evidence type="ECO:0000256" key="5">
    <source>
        <dbReference type="ARBA" id="ARBA00022692"/>
    </source>
</evidence>
<dbReference type="PANTHER" id="PTHR30026">
    <property type="entry name" value="OUTER MEMBRANE PROTEIN TOLC"/>
    <property type="match status" value="1"/>
</dbReference>
<dbReference type="PANTHER" id="PTHR30026:SF20">
    <property type="entry name" value="OUTER MEMBRANE PROTEIN TOLC"/>
    <property type="match status" value="1"/>
</dbReference>
<name>A0A344THG8_9BACT</name>
<dbReference type="OrthoDB" id="9811587at2"/>
<evidence type="ECO:0000256" key="7">
    <source>
        <dbReference type="ARBA" id="ARBA00023237"/>
    </source>
</evidence>
<keyword evidence="3" id="KW-0813">Transport</keyword>
<keyword evidence="5" id="KW-0812">Transmembrane</keyword>
<dbReference type="GO" id="GO:0015288">
    <property type="term" value="F:porin activity"/>
    <property type="evidence" value="ECO:0007669"/>
    <property type="project" value="TreeGrafter"/>
</dbReference>
<keyword evidence="11" id="KW-1185">Reference proteome</keyword>
<dbReference type="GO" id="GO:0015562">
    <property type="term" value="F:efflux transmembrane transporter activity"/>
    <property type="evidence" value="ECO:0007669"/>
    <property type="project" value="InterPro"/>
</dbReference>
<dbReference type="KEGG" id="run:DR864_10255"/>
<dbReference type="InterPro" id="IPR051906">
    <property type="entry name" value="TolC-like"/>
</dbReference>
<evidence type="ECO:0000256" key="6">
    <source>
        <dbReference type="ARBA" id="ARBA00023136"/>
    </source>
</evidence>
<dbReference type="EMBL" id="CP030850">
    <property type="protein sequence ID" value="AXE18089.1"/>
    <property type="molecule type" value="Genomic_DNA"/>
</dbReference>
<keyword evidence="9" id="KW-0732">Signal</keyword>
<dbReference type="AlphaFoldDB" id="A0A344THG8"/>
<comment type="subcellular location">
    <subcellularLocation>
        <location evidence="1">Cell outer membrane</location>
    </subcellularLocation>
</comment>
<evidence type="ECO:0000256" key="3">
    <source>
        <dbReference type="ARBA" id="ARBA00022448"/>
    </source>
</evidence>
<feature type="chain" id="PRO_5016757506" evidence="9">
    <location>
        <begin position="21"/>
        <end position="485"/>
    </location>
</feature>
<proteinExistence type="inferred from homology"/>
<reference evidence="10 11" key="1">
    <citation type="submission" date="2018-07" db="EMBL/GenBank/DDBJ databases">
        <title>Genome sequencing of Runella.</title>
        <authorList>
            <person name="Baek M.-G."/>
            <person name="Yi H."/>
        </authorList>
    </citation>
    <scope>NUCLEOTIDE SEQUENCE [LARGE SCALE GENOMIC DNA]</scope>
    <source>
        <strain evidence="10 11">HYN0085</strain>
    </source>
</reference>
<evidence type="ECO:0000256" key="1">
    <source>
        <dbReference type="ARBA" id="ARBA00004442"/>
    </source>
</evidence>
<dbReference type="Gene3D" id="1.20.1600.10">
    <property type="entry name" value="Outer membrane efflux proteins (OEP)"/>
    <property type="match status" value="1"/>
</dbReference>
<dbReference type="Proteomes" id="UP000251993">
    <property type="component" value="Chromosome"/>
</dbReference>